<dbReference type="PANTHER" id="PTHR43442:SF3">
    <property type="entry name" value="GLUCONOKINASE-RELATED"/>
    <property type="match status" value="1"/>
</dbReference>
<keyword evidence="6 10" id="KW-0418">Kinase</keyword>
<dbReference type="CDD" id="cd02021">
    <property type="entry name" value="GntK"/>
    <property type="match status" value="1"/>
</dbReference>
<evidence type="ECO:0000256" key="1">
    <source>
        <dbReference type="ARBA" id="ARBA00004761"/>
    </source>
</evidence>
<keyword evidence="7 10" id="KW-0067">ATP-binding</keyword>
<dbReference type="InterPro" id="IPR031322">
    <property type="entry name" value="Shikimate/glucono_kinase"/>
</dbReference>
<evidence type="ECO:0000256" key="10">
    <source>
        <dbReference type="RuleBase" id="RU363066"/>
    </source>
</evidence>
<comment type="similarity">
    <text evidence="2 10">Belongs to the gluconokinase GntK/GntV family.</text>
</comment>
<dbReference type="InterPro" id="IPR027417">
    <property type="entry name" value="P-loop_NTPase"/>
</dbReference>
<evidence type="ECO:0000313" key="12">
    <source>
        <dbReference type="Proteomes" id="UP000660680"/>
    </source>
</evidence>
<dbReference type="GO" id="GO:0005524">
    <property type="term" value="F:ATP binding"/>
    <property type="evidence" value="ECO:0007669"/>
    <property type="project" value="UniProtKB-KW"/>
</dbReference>
<comment type="catalytic activity">
    <reaction evidence="9 10">
        <text>D-gluconate + ATP = 6-phospho-D-gluconate + ADP + H(+)</text>
        <dbReference type="Rhea" id="RHEA:19433"/>
        <dbReference type="ChEBI" id="CHEBI:15378"/>
        <dbReference type="ChEBI" id="CHEBI:18391"/>
        <dbReference type="ChEBI" id="CHEBI:30616"/>
        <dbReference type="ChEBI" id="CHEBI:58759"/>
        <dbReference type="ChEBI" id="CHEBI:456216"/>
        <dbReference type="EC" id="2.7.1.12"/>
    </reaction>
</comment>
<dbReference type="NCBIfam" id="TIGR01313">
    <property type="entry name" value="therm_gnt_kin"/>
    <property type="match status" value="1"/>
</dbReference>
<dbReference type="GO" id="GO:0019521">
    <property type="term" value="P:D-gluconate metabolic process"/>
    <property type="evidence" value="ECO:0007669"/>
    <property type="project" value="UniProtKB-KW"/>
</dbReference>
<dbReference type="FunFam" id="3.40.50.300:FF:000522">
    <property type="entry name" value="Gluconokinase"/>
    <property type="match status" value="1"/>
</dbReference>
<protein>
    <recommendedName>
        <fullName evidence="3 10">Gluconokinase</fullName>
        <ecNumber evidence="3 10">2.7.1.12</ecNumber>
    </recommendedName>
</protein>
<dbReference type="SUPFAM" id="SSF52540">
    <property type="entry name" value="P-loop containing nucleoside triphosphate hydrolases"/>
    <property type="match status" value="1"/>
</dbReference>
<proteinExistence type="inferred from homology"/>
<dbReference type="AlphaFoldDB" id="A0A918LDI7"/>
<dbReference type="Gene3D" id="3.40.50.300">
    <property type="entry name" value="P-loop containing nucleotide triphosphate hydrolases"/>
    <property type="match status" value="1"/>
</dbReference>
<evidence type="ECO:0000256" key="6">
    <source>
        <dbReference type="ARBA" id="ARBA00022777"/>
    </source>
</evidence>
<reference evidence="11" key="1">
    <citation type="journal article" date="2014" name="Int. J. Syst. Evol. Microbiol.">
        <title>Complete genome sequence of Corynebacterium casei LMG S-19264T (=DSM 44701T), isolated from a smear-ripened cheese.</title>
        <authorList>
            <consortium name="US DOE Joint Genome Institute (JGI-PGF)"/>
            <person name="Walter F."/>
            <person name="Albersmeier A."/>
            <person name="Kalinowski J."/>
            <person name="Ruckert C."/>
        </authorList>
    </citation>
    <scope>NUCLEOTIDE SEQUENCE</scope>
    <source>
        <strain evidence="11">JCM 3276</strain>
    </source>
</reference>
<evidence type="ECO:0000256" key="5">
    <source>
        <dbReference type="ARBA" id="ARBA00022741"/>
    </source>
</evidence>
<accession>A0A918LDI7</accession>
<dbReference type="Pfam" id="PF01202">
    <property type="entry name" value="SKI"/>
    <property type="match status" value="1"/>
</dbReference>
<dbReference type="PANTHER" id="PTHR43442">
    <property type="entry name" value="GLUCONOKINASE-RELATED"/>
    <property type="match status" value="1"/>
</dbReference>
<evidence type="ECO:0000256" key="8">
    <source>
        <dbReference type="ARBA" id="ARBA00023064"/>
    </source>
</evidence>
<keyword evidence="4 10" id="KW-0808">Transferase</keyword>
<reference evidence="11" key="2">
    <citation type="submission" date="2020-09" db="EMBL/GenBank/DDBJ databases">
        <authorList>
            <person name="Sun Q."/>
            <person name="Ohkuma M."/>
        </authorList>
    </citation>
    <scope>NUCLEOTIDE SEQUENCE</scope>
    <source>
        <strain evidence="11">JCM 3276</strain>
    </source>
</reference>
<keyword evidence="12" id="KW-1185">Reference proteome</keyword>
<evidence type="ECO:0000256" key="3">
    <source>
        <dbReference type="ARBA" id="ARBA00012054"/>
    </source>
</evidence>
<evidence type="ECO:0000256" key="9">
    <source>
        <dbReference type="ARBA" id="ARBA00048090"/>
    </source>
</evidence>
<keyword evidence="5 10" id="KW-0547">Nucleotide-binding</keyword>
<organism evidence="11 12">
    <name type="scientific">Actinokineospora fastidiosa</name>
    <dbReference type="NCBI Taxonomy" id="1816"/>
    <lineage>
        <taxon>Bacteria</taxon>
        <taxon>Bacillati</taxon>
        <taxon>Actinomycetota</taxon>
        <taxon>Actinomycetes</taxon>
        <taxon>Pseudonocardiales</taxon>
        <taxon>Pseudonocardiaceae</taxon>
        <taxon>Actinokineospora</taxon>
    </lineage>
</organism>
<dbReference type="InterPro" id="IPR006001">
    <property type="entry name" value="Therm_gnt_kin"/>
</dbReference>
<evidence type="ECO:0000256" key="4">
    <source>
        <dbReference type="ARBA" id="ARBA00022679"/>
    </source>
</evidence>
<evidence type="ECO:0000256" key="7">
    <source>
        <dbReference type="ARBA" id="ARBA00022840"/>
    </source>
</evidence>
<keyword evidence="8" id="KW-0311">Gluconate utilization</keyword>
<evidence type="ECO:0000256" key="2">
    <source>
        <dbReference type="ARBA" id="ARBA00008420"/>
    </source>
</evidence>
<dbReference type="RefSeq" id="WP_189210917.1">
    <property type="nucleotide sequence ID" value="NZ_BMRB01000002.1"/>
</dbReference>
<comment type="caution">
    <text evidence="11">The sequence shown here is derived from an EMBL/GenBank/DDBJ whole genome shotgun (WGS) entry which is preliminary data.</text>
</comment>
<comment type="pathway">
    <text evidence="1">Carbohydrate acid metabolism.</text>
</comment>
<sequence>MVVVVMGVSGSGKTTVGMALAEKLAVPYAEADEFHPRSNIDKMTSGVPLTDADRKPWLRAIAVWIGEHAESGGVVTCSALKRSYRDLLRSGGPAWFLHLHGSREVIAGRMSGRSGHFMPPSLLDSQFADLQPLSPDEAGFTADVTEPVDRIVAEAADLLRS</sequence>
<dbReference type="GO" id="GO:0046316">
    <property type="term" value="F:gluconokinase activity"/>
    <property type="evidence" value="ECO:0007669"/>
    <property type="project" value="UniProtKB-EC"/>
</dbReference>
<name>A0A918LDI7_9PSEU</name>
<gene>
    <name evidence="11" type="primary">gntK</name>
    <name evidence="11" type="ORF">GCM10010171_28900</name>
</gene>
<evidence type="ECO:0000313" key="11">
    <source>
        <dbReference type="EMBL" id="GGS33010.1"/>
    </source>
</evidence>
<dbReference type="Proteomes" id="UP000660680">
    <property type="component" value="Unassembled WGS sequence"/>
</dbReference>
<dbReference type="EC" id="2.7.1.12" evidence="3 10"/>
<dbReference type="GO" id="GO:0005737">
    <property type="term" value="C:cytoplasm"/>
    <property type="evidence" value="ECO:0007669"/>
    <property type="project" value="TreeGrafter"/>
</dbReference>
<dbReference type="EMBL" id="BMRB01000002">
    <property type="protein sequence ID" value="GGS33010.1"/>
    <property type="molecule type" value="Genomic_DNA"/>
</dbReference>